<proteinExistence type="predicted"/>
<protein>
    <recommendedName>
        <fullName evidence="9">ABC transmembrane type-1 domain-containing protein</fullName>
    </recommendedName>
</protein>
<dbReference type="InterPro" id="IPR050173">
    <property type="entry name" value="ABC_transporter_C-like"/>
</dbReference>
<evidence type="ECO:0000256" key="2">
    <source>
        <dbReference type="ARBA" id="ARBA00022692"/>
    </source>
</evidence>
<dbReference type="GO" id="GO:0140359">
    <property type="term" value="F:ABC-type transporter activity"/>
    <property type="evidence" value="ECO:0007669"/>
    <property type="project" value="InterPro"/>
</dbReference>
<keyword evidence="3" id="KW-0677">Repeat</keyword>
<gene>
    <name evidence="10" type="ORF">EC957_004450</name>
</gene>
<dbReference type="GO" id="GO:0016020">
    <property type="term" value="C:membrane"/>
    <property type="evidence" value="ECO:0007669"/>
    <property type="project" value="InterPro"/>
</dbReference>
<accession>A0A9P6K081</accession>
<keyword evidence="5" id="KW-0067">ATP-binding</keyword>
<comment type="caution">
    <text evidence="10">The sequence shown here is derived from an EMBL/GenBank/DDBJ whole genome shotgun (WGS) entry which is preliminary data.</text>
</comment>
<dbReference type="PANTHER" id="PTHR24223">
    <property type="entry name" value="ATP-BINDING CASSETTE SUB-FAMILY C"/>
    <property type="match status" value="1"/>
</dbReference>
<feature type="domain" description="ABC transmembrane type-1" evidence="9">
    <location>
        <begin position="1"/>
        <end position="70"/>
    </location>
</feature>
<evidence type="ECO:0000256" key="3">
    <source>
        <dbReference type="ARBA" id="ARBA00022737"/>
    </source>
</evidence>
<keyword evidence="1" id="KW-0813">Transport</keyword>
<evidence type="ECO:0000256" key="4">
    <source>
        <dbReference type="ARBA" id="ARBA00022741"/>
    </source>
</evidence>
<evidence type="ECO:0000256" key="8">
    <source>
        <dbReference type="SAM" id="Phobius"/>
    </source>
</evidence>
<dbReference type="GO" id="GO:0005524">
    <property type="term" value="F:ATP binding"/>
    <property type="evidence" value="ECO:0007669"/>
    <property type="project" value="UniProtKB-KW"/>
</dbReference>
<reference evidence="10" key="1">
    <citation type="journal article" date="2020" name="Fungal Divers.">
        <title>Resolving the Mortierellaceae phylogeny through synthesis of multi-gene phylogenetics and phylogenomics.</title>
        <authorList>
            <person name="Vandepol N."/>
            <person name="Liber J."/>
            <person name="Desiro A."/>
            <person name="Na H."/>
            <person name="Kennedy M."/>
            <person name="Barry K."/>
            <person name="Grigoriev I.V."/>
            <person name="Miller A.N."/>
            <person name="O'Donnell K."/>
            <person name="Stajich J.E."/>
            <person name="Bonito G."/>
        </authorList>
    </citation>
    <scope>NUCLEOTIDE SEQUENCE</scope>
    <source>
        <strain evidence="10">NRRL 2591</strain>
    </source>
</reference>
<dbReference type="SUPFAM" id="SSF90123">
    <property type="entry name" value="ABC transporter transmembrane region"/>
    <property type="match status" value="1"/>
</dbReference>
<dbReference type="Proteomes" id="UP000723463">
    <property type="component" value="Unassembled WGS sequence"/>
</dbReference>
<evidence type="ECO:0000313" key="11">
    <source>
        <dbReference type="Proteomes" id="UP000723463"/>
    </source>
</evidence>
<dbReference type="PANTHER" id="PTHR24223:SF353">
    <property type="entry name" value="ABC TRANSPORTER ATP-BINDING PROTEIN_PERMEASE VMR1-RELATED"/>
    <property type="match status" value="1"/>
</dbReference>
<keyword evidence="6 8" id="KW-1133">Transmembrane helix</keyword>
<evidence type="ECO:0000256" key="5">
    <source>
        <dbReference type="ARBA" id="ARBA00022840"/>
    </source>
</evidence>
<evidence type="ECO:0000256" key="7">
    <source>
        <dbReference type="ARBA" id="ARBA00023136"/>
    </source>
</evidence>
<keyword evidence="11" id="KW-1185">Reference proteome</keyword>
<dbReference type="InterPro" id="IPR036640">
    <property type="entry name" value="ABC1_TM_sf"/>
</dbReference>
<keyword evidence="4" id="KW-0547">Nucleotide-binding</keyword>
<dbReference type="InterPro" id="IPR011527">
    <property type="entry name" value="ABC1_TM_dom"/>
</dbReference>
<keyword evidence="2 8" id="KW-0812">Transmembrane</keyword>
<dbReference type="PROSITE" id="PS50929">
    <property type="entry name" value="ABC_TM1F"/>
    <property type="match status" value="1"/>
</dbReference>
<feature type="transmembrane region" description="Helical" evidence="8">
    <location>
        <begin position="108"/>
        <end position="128"/>
    </location>
</feature>
<dbReference type="AlphaFoldDB" id="A0A9P6K081"/>
<evidence type="ECO:0000256" key="6">
    <source>
        <dbReference type="ARBA" id="ARBA00022989"/>
    </source>
</evidence>
<dbReference type="EMBL" id="JAAAXW010000208">
    <property type="protein sequence ID" value="KAF9540248.1"/>
    <property type="molecule type" value="Genomic_DNA"/>
</dbReference>
<sequence>MYIVSLVLRETIQYAGSLHANRILHRKALDRVIHSPIRFFDTTPLGRIINRFTRDMDTVISALFVVIAAFYTRTSRELNRHETTTNSPELLDEHNLPYFYIWVCNRWLSIRVDILTTFVSLFAGLFIVPRRDTIDTGEAGLSLTYSLAFTLHVLWFVRTMAYNENNMNCVERVQEYMALPQEAPSIVE</sequence>
<dbReference type="Pfam" id="PF00664">
    <property type="entry name" value="ABC_membrane"/>
    <property type="match status" value="1"/>
</dbReference>
<evidence type="ECO:0000259" key="9">
    <source>
        <dbReference type="PROSITE" id="PS50929"/>
    </source>
</evidence>
<dbReference type="Gene3D" id="1.20.1560.10">
    <property type="entry name" value="ABC transporter type 1, transmembrane domain"/>
    <property type="match status" value="2"/>
</dbReference>
<feature type="transmembrane region" description="Helical" evidence="8">
    <location>
        <begin position="140"/>
        <end position="157"/>
    </location>
</feature>
<evidence type="ECO:0000256" key="1">
    <source>
        <dbReference type="ARBA" id="ARBA00022448"/>
    </source>
</evidence>
<name>A0A9P6K081_9FUNG</name>
<keyword evidence="7 8" id="KW-0472">Membrane</keyword>
<evidence type="ECO:0000313" key="10">
    <source>
        <dbReference type="EMBL" id="KAF9540248.1"/>
    </source>
</evidence>
<organism evidence="10 11">
    <name type="scientific">Mortierella hygrophila</name>
    <dbReference type="NCBI Taxonomy" id="979708"/>
    <lineage>
        <taxon>Eukaryota</taxon>
        <taxon>Fungi</taxon>
        <taxon>Fungi incertae sedis</taxon>
        <taxon>Mucoromycota</taxon>
        <taxon>Mortierellomycotina</taxon>
        <taxon>Mortierellomycetes</taxon>
        <taxon>Mortierellales</taxon>
        <taxon>Mortierellaceae</taxon>
        <taxon>Mortierella</taxon>
    </lineage>
</organism>